<name>A0A1L5YCB4_9EUKA</name>
<dbReference type="PANTHER" id="PTHR35515">
    <property type="entry name" value="NAD(P)H-QUINONE OXIDOREDUCTASE SUBUNIT N, CHLOROPLASTIC"/>
    <property type="match status" value="1"/>
</dbReference>
<evidence type="ECO:0000256" key="6">
    <source>
        <dbReference type="ARBA" id="ARBA00023136"/>
    </source>
</evidence>
<dbReference type="AlphaFoldDB" id="A0A1L5YCB4"/>
<keyword evidence="11" id="KW-1185">Reference proteome</keyword>
<comment type="subcellular location">
    <subcellularLocation>
        <location evidence="7">Cellular thylakoid membrane</location>
        <topology evidence="7">Peripheral membrane protein</topology>
        <orientation evidence="7">Cytoplasmic side</orientation>
    </subcellularLocation>
</comment>
<dbReference type="EC" id="7.1.1.-" evidence="7"/>
<organism evidence="8">
    <name type="scientific">Paulinella micropora</name>
    <dbReference type="NCBI Taxonomy" id="1928728"/>
    <lineage>
        <taxon>Eukaryota</taxon>
        <taxon>Sar</taxon>
        <taxon>Rhizaria</taxon>
        <taxon>Cercozoa</taxon>
        <taxon>Imbricatea</taxon>
        <taxon>Silicofilosea</taxon>
        <taxon>Euglyphida</taxon>
        <taxon>Paulinellidae</taxon>
        <taxon>Paulinella</taxon>
    </lineage>
</organism>
<protein>
    <recommendedName>
        <fullName evidence="7">NAD(P)H-quinone oxidoreductase subunit N</fullName>
        <ecNumber evidence="7">7.1.1.-</ecNumber>
    </recommendedName>
    <alternativeName>
        <fullName evidence="7">NAD(P)H dehydrogenase I subunit N</fullName>
        <shortName evidence="7">NDH-1 subunit N</shortName>
        <shortName evidence="7">NDH-N</shortName>
    </alternativeName>
</protein>
<comment type="subunit">
    <text evidence="7">NDH-1 can be composed of about 15 different subunits; different subcomplexes with different compositions have been identified which probably have different functions.</text>
</comment>
<keyword evidence="5 7" id="KW-0520">NAD</keyword>
<keyword evidence="7" id="KW-0813">Transport</keyword>
<dbReference type="PANTHER" id="PTHR35515:SF1">
    <property type="entry name" value="NAD(P)H-QUINONE OXIDOREDUCTASE SUBUNIT N, CHLOROPLASTIC"/>
    <property type="match status" value="1"/>
</dbReference>
<keyword evidence="1 7" id="KW-0874">Quinone</keyword>
<dbReference type="Pfam" id="PF11909">
    <property type="entry name" value="NdhN"/>
    <property type="match status" value="1"/>
</dbReference>
<comment type="similarity">
    <text evidence="7">Belongs to the complex I NdhN subunit family.</text>
</comment>
<evidence type="ECO:0000256" key="1">
    <source>
        <dbReference type="ARBA" id="ARBA00022719"/>
    </source>
</evidence>
<evidence type="ECO:0000256" key="2">
    <source>
        <dbReference type="ARBA" id="ARBA00022857"/>
    </source>
</evidence>
<dbReference type="EMBL" id="KY124271">
    <property type="protein sequence ID" value="AQX45130.1"/>
    <property type="molecule type" value="Genomic_DNA"/>
</dbReference>
<reference evidence="10 11" key="2">
    <citation type="submission" date="2019-06" db="EMBL/GenBank/DDBJ databases">
        <title>A hidden player of endosymbiotic evolution: DNA virus triggered massive gene transfer.</title>
        <authorList>
            <person name="Matsuo M."/>
            <person name="Katahata A."/>
            <person name="Tachikawa M."/>
            <person name="Minakuchi Y."/>
            <person name="Noguchi H."/>
            <person name="Toyoda A."/>
            <person name="Fujiyama A."/>
            <person name="Suzuki Y."/>
            <person name="Satoh S."/>
            <person name="Nakayama T."/>
            <person name="Kamikawa R."/>
            <person name="Nomura M."/>
            <person name="Inagaki Y."/>
            <person name="Ishida K."/>
            <person name="Obokata J."/>
        </authorList>
    </citation>
    <scope>NUCLEOTIDE SEQUENCE [LARGE SCALE GENOMIC DNA]</scope>
    <source>
        <strain evidence="10 11">MYN1</strain>
    </source>
</reference>
<accession>A0A1L5YCB4</accession>
<dbReference type="EMBL" id="KX897545">
    <property type="protein sequence ID" value="APP88363.1"/>
    <property type="molecule type" value="Genomic_DNA"/>
</dbReference>
<evidence type="ECO:0000313" key="8">
    <source>
        <dbReference type="EMBL" id="APP88363.1"/>
    </source>
</evidence>
<evidence type="ECO:0000256" key="4">
    <source>
        <dbReference type="ARBA" id="ARBA00022967"/>
    </source>
</evidence>
<proteinExistence type="inferred from homology"/>
<dbReference type="HAMAP" id="MF_01353">
    <property type="entry name" value="NDH1_NDH1N"/>
    <property type="match status" value="1"/>
</dbReference>
<keyword evidence="3 7" id="KW-0618">Plastoquinone</keyword>
<geneLocation type="plastid" evidence="8"/>
<dbReference type="InterPro" id="IPR020874">
    <property type="entry name" value="NAD(P)H-quinone_OxRdtase_su_N"/>
</dbReference>
<evidence type="ECO:0000256" key="3">
    <source>
        <dbReference type="ARBA" id="ARBA00022957"/>
    </source>
</evidence>
<dbReference type="GO" id="GO:0042651">
    <property type="term" value="C:thylakoid membrane"/>
    <property type="evidence" value="ECO:0007669"/>
    <property type="project" value="UniProtKB-UniRule"/>
</dbReference>
<gene>
    <name evidence="10" type="primary">MYN1_Chr_525</name>
    <name evidence="7" type="synonym">ndhN</name>
    <name evidence="8" type="ORF">PCKR_585</name>
    <name evidence="9" type="ORF">PFK_585</name>
    <name evidence="10" type="ORF">PMYN1_Chma535</name>
</gene>
<evidence type="ECO:0000256" key="7">
    <source>
        <dbReference type="HAMAP-Rule" id="MF_01353"/>
    </source>
</evidence>
<sequence>MPLLLTGQKFRKDLEREGALALYVPLEGGAETRLMRRLRAAGYKALLTSARGMGDPETYLLHTHGQNAPHLGRFMLLEGKGEYRTQGSRQNVMPLLGPLLEGDSPILLWLIEGQVLSPSELNSLSQLGKKESRLKIVVEMGGARSLEWYPLSTIASN</sequence>
<evidence type="ECO:0000313" key="9">
    <source>
        <dbReference type="EMBL" id="AQX45130.1"/>
    </source>
</evidence>
<keyword evidence="4 7" id="KW-1278">Translocase</keyword>
<evidence type="ECO:0000313" key="11">
    <source>
        <dbReference type="Proteomes" id="UP000503178"/>
    </source>
</evidence>
<keyword evidence="8" id="KW-0934">Plastid</keyword>
<dbReference type="GO" id="GO:0016655">
    <property type="term" value="F:oxidoreductase activity, acting on NAD(P)H, quinone or similar compound as acceptor"/>
    <property type="evidence" value="ECO:0007669"/>
    <property type="project" value="UniProtKB-UniRule"/>
</dbReference>
<comment type="function">
    <text evidence="7">NDH-1 shuttles electrons from an unknown electron donor, via FMN and iron-sulfur (Fe-S) centers, to quinones in the respiratory and/or the photosynthetic chain. The immediate electron acceptor for the enzyme in this species is believed to be plastoquinone. Couples the redox reaction to proton translocation, and thus conserves the redox energy in a proton gradient. Cyanobacterial NDH-1 also plays a role in inorganic carbon-concentration.</text>
</comment>
<keyword evidence="7" id="KW-0793">Thylakoid</keyword>
<evidence type="ECO:0000313" key="10">
    <source>
        <dbReference type="EMBL" id="BBL86343.1"/>
    </source>
</evidence>
<keyword evidence="2 7" id="KW-0521">NADP</keyword>
<comment type="catalytic activity">
    <reaction evidence="7">
        <text>a plastoquinone + NADH + (n+1) H(+)(in) = a plastoquinol + NAD(+) + n H(+)(out)</text>
        <dbReference type="Rhea" id="RHEA:42608"/>
        <dbReference type="Rhea" id="RHEA-COMP:9561"/>
        <dbReference type="Rhea" id="RHEA-COMP:9562"/>
        <dbReference type="ChEBI" id="CHEBI:15378"/>
        <dbReference type="ChEBI" id="CHEBI:17757"/>
        <dbReference type="ChEBI" id="CHEBI:57540"/>
        <dbReference type="ChEBI" id="CHEBI:57945"/>
        <dbReference type="ChEBI" id="CHEBI:62192"/>
    </reaction>
</comment>
<evidence type="ECO:0000256" key="5">
    <source>
        <dbReference type="ARBA" id="ARBA00023027"/>
    </source>
</evidence>
<reference evidence="8" key="1">
    <citation type="journal article" date="2017" name="Protist">
        <title>Diversity of the Photosynthetic Paulinella Species, with the Description of Paulinella micropora sp. nov. and the Chromatophore Genome Sequence for strain KR01.</title>
        <authorList>
            <person name="Lhee D."/>
            <person name="Yang E.C."/>
            <person name="Kim J.I."/>
            <person name="Nakayama T."/>
            <person name="Zuccarello G."/>
            <person name="Andersen R.A."/>
            <person name="Yoon H.S."/>
        </authorList>
    </citation>
    <scope>NUCLEOTIDE SEQUENCE</scope>
    <source>
        <strain evidence="9">FK01</strain>
        <strain evidence="8">KR01</strain>
    </source>
</reference>
<dbReference type="Proteomes" id="UP000503178">
    <property type="component" value="Chromatophore Pltd"/>
</dbReference>
<keyword evidence="6 7" id="KW-0472">Membrane</keyword>
<dbReference type="EMBL" id="LC490351">
    <property type="protein sequence ID" value="BBL86343.1"/>
    <property type="molecule type" value="Genomic_DNA"/>
</dbReference>
<comment type="catalytic activity">
    <reaction evidence="7">
        <text>a plastoquinone + NADPH + (n+1) H(+)(in) = a plastoquinol + NADP(+) + n H(+)(out)</text>
        <dbReference type="Rhea" id="RHEA:42612"/>
        <dbReference type="Rhea" id="RHEA-COMP:9561"/>
        <dbReference type="Rhea" id="RHEA-COMP:9562"/>
        <dbReference type="ChEBI" id="CHEBI:15378"/>
        <dbReference type="ChEBI" id="CHEBI:17757"/>
        <dbReference type="ChEBI" id="CHEBI:57783"/>
        <dbReference type="ChEBI" id="CHEBI:58349"/>
        <dbReference type="ChEBI" id="CHEBI:62192"/>
    </reaction>
</comment>
<dbReference type="GO" id="GO:0048038">
    <property type="term" value="F:quinone binding"/>
    <property type="evidence" value="ECO:0007669"/>
    <property type="project" value="UniProtKB-KW"/>
</dbReference>